<dbReference type="EMBL" id="BGPR01121786">
    <property type="protein sequence ID" value="GBN22405.1"/>
    <property type="molecule type" value="Genomic_DNA"/>
</dbReference>
<proteinExistence type="predicted"/>
<protein>
    <submittedName>
        <fullName evidence="2">Uncharacterized protein</fullName>
    </submittedName>
</protein>
<feature type="non-terminal residue" evidence="2">
    <location>
        <position position="47"/>
    </location>
</feature>
<comment type="caution">
    <text evidence="2">The sequence shown here is derived from an EMBL/GenBank/DDBJ whole genome shotgun (WGS) entry which is preliminary data.</text>
</comment>
<evidence type="ECO:0000256" key="1">
    <source>
        <dbReference type="SAM" id="MobiDB-lite"/>
    </source>
</evidence>
<keyword evidence="3" id="KW-1185">Reference proteome</keyword>
<feature type="region of interest" description="Disordered" evidence="1">
    <location>
        <begin position="25"/>
        <end position="47"/>
    </location>
</feature>
<evidence type="ECO:0000313" key="3">
    <source>
        <dbReference type="Proteomes" id="UP000499080"/>
    </source>
</evidence>
<accession>A0A4Y2M5P1</accession>
<gene>
    <name evidence="2" type="ORF">AVEN_231714_1</name>
</gene>
<dbReference type="OrthoDB" id="1099063at2759"/>
<reference evidence="2 3" key="1">
    <citation type="journal article" date="2019" name="Sci. Rep.">
        <title>Orb-weaving spider Araneus ventricosus genome elucidates the spidroin gene catalogue.</title>
        <authorList>
            <person name="Kono N."/>
            <person name="Nakamura H."/>
            <person name="Ohtoshi R."/>
            <person name="Moran D.A.P."/>
            <person name="Shinohara A."/>
            <person name="Yoshida Y."/>
            <person name="Fujiwara M."/>
            <person name="Mori M."/>
            <person name="Tomita M."/>
            <person name="Arakawa K."/>
        </authorList>
    </citation>
    <scope>NUCLEOTIDE SEQUENCE [LARGE SCALE GENOMIC DNA]</scope>
</reference>
<organism evidence="2 3">
    <name type="scientific">Araneus ventricosus</name>
    <name type="common">Orbweaver spider</name>
    <name type="synonym">Epeira ventricosa</name>
    <dbReference type="NCBI Taxonomy" id="182803"/>
    <lineage>
        <taxon>Eukaryota</taxon>
        <taxon>Metazoa</taxon>
        <taxon>Ecdysozoa</taxon>
        <taxon>Arthropoda</taxon>
        <taxon>Chelicerata</taxon>
        <taxon>Arachnida</taxon>
        <taxon>Araneae</taxon>
        <taxon>Araneomorphae</taxon>
        <taxon>Entelegynae</taxon>
        <taxon>Araneoidea</taxon>
        <taxon>Araneidae</taxon>
        <taxon>Araneus</taxon>
    </lineage>
</organism>
<dbReference type="AlphaFoldDB" id="A0A4Y2M5P1"/>
<evidence type="ECO:0000313" key="2">
    <source>
        <dbReference type="EMBL" id="GBN22405.1"/>
    </source>
</evidence>
<sequence length="47" mass="5304">MQHSPYTADLQSNWLSNVETSVPEAKTLPLGHHDPLGGRNLTYRGKW</sequence>
<dbReference type="Proteomes" id="UP000499080">
    <property type="component" value="Unassembled WGS sequence"/>
</dbReference>
<name>A0A4Y2M5P1_ARAVE</name>